<keyword evidence="3" id="KW-1003">Cell membrane</keyword>
<accession>A0AAC8QI51</accession>
<keyword evidence="4 7" id="KW-0812">Transmembrane</keyword>
<dbReference type="EMBL" id="QUMU01000023">
    <property type="protein sequence ID" value="REG19070.1"/>
    <property type="molecule type" value="Genomic_DNA"/>
</dbReference>
<feature type="transmembrane region" description="Helical" evidence="7">
    <location>
        <begin position="54"/>
        <end position="73"/>
    </location>
</feature>
<evidence type="ECO:0000256" key="6">
    <source>
        <dbReference type="ARBA" id="ARBA00023136"/>
    </source>
</evidence>
<feature type="transmembrane region" description="Helical" evidence="7">
    <location>
        <begin position="352"/>
        <end position="372"/>
    </location>
</feature>
<feature type="transmembrane region" description="Helical" evidence="7">
    <location>
        <begin position="378"/>
        <end position="399"/>
    </location>
</feature>
<dbReference type="Pfam" id="PF05977">
    <property type="entry name" value="MFS_3"/>
    <property type="match status" value="1"/>
</dbReference>
<dbReference type="PANTHER" id="PTHR23513:SF11">
    <property type="entry name" value="STAPHYLOFERRIN A TRANSPORTER"/>
    <property type="match status" value="1"/>
</dbReference>
<reference evidence="9 11" key="1">
    <citation type="submission" date="2015-05" db="EMBL/GenBank/DDBJ databases">
        <title>Genome assembly of Archangium gephyra DSM 2261.</title>
        <authorList>
            <person name="Sharma G."/>
            <person name="Subramanian S."/>
        </authorList>
    </citation>
    <scope>NUCLEOTIDE SEQUENCE [LARGE SCALE GENOMIC DNA]</scope>
    <source>
        <strain evidence="9 11">DSM 2261</strain>
    </source>
</reference>
<dbReference type="Proteomes" id="UP000035579">
    <property type="component" value="Chromosome"/>
</dbReference>
<evidence type="ECO:0000256" key="5">
    <source>
        <dbReference type="ARBA" id="ARBA00022989"/>
    </source>
</evidence>
<evidence type="ECO:0000313" key="10">
    <source>
        <dbReference type="EMBL" id="REG19070.1"/>
    </source>
</evidence>
<evidence type="ECO:0000313" key="9">
    <source>
        <dbReference type="EMBL" id="AKJ07535.1"/>
    </source>
</evidence>
<sequence>MNSSSPPQRASYWGALRLPLYRSLWISAFVSNLGTWLERVAVGVYVAESTGRSGWSGLAAAALFLPSLVMAPVGGALSDRFDRRGYLLTIIWIQILVSALLTLLAFRGQLSMPVLLLLLVGIGCSATMMWPAFNAMLTEQVPEEVVRSAIVLHSGQFNLARMVGPAIGAAVIAVGGVPWAFAINTLSFLAILPVVMGLKRQRPESSGSEPLWVQIRQGIDAVRAEPGIRTSLTLSMSSSFLVAPFMGLVPIFVIRDLHSDAAGVSLLMTVQGLGAVVAAAASTACMEIFGARRWIAGAAISLMIFDALFWLMPTVSTAAMMMTLLGAAYLAMMSGGKSVSLSRAPRSVRGRVASLYTAGVDGSYGLGVAVIGGLGDLIGVRAASLIGTAAFATIVLTWGRRGGVLLPELTETPEPARRTPTAEVEP</sequence>
<evidence type="ECO:0000313" key="11">
    <source>
        <dbReference type="Proteomes" id="UP000035579"/>
    </source>
</evidence>
<name>A0AAC8QI51_9BACT</name>
<evidence type="ECO:0000256" key="3">
    <source>
        <dbReference type="ARBA" id="ARBA00022475"/>
    </source>
</evidence>
<keyword evidence="5 7" id="KW-1133">Transmembrane helix</keyword>
<reference evidence="10 12" key="2">
    <citation type="submission" date="2018-08" db="EMBL/GenBank/DDBJ databases">
        <title>Genomic Encyclopedia of Archaeal and Bacterial Type Strains, Phase II (KMG-II): from individual species to whole genera.</title>
        <authorList>
            <person name="Goeker M."/>
        </authorList>
    </citation>
    <scope>NUCLEOTIDE SEQUENCE [LARGE SCALE GENOMIC DNA]</scope>
    <source>
        <strain evidence="10 12">DSM 2261</strain>
    </source>
</reference>
<dbReference type="InterPro" id="IPR036259">
    <property type="entry name" value="MFS_trans_sf"/>
</dbReference>
<evidence type="ECO:0000259" key="8">
    <source>
        <dbReference type="PROSITE" id="PS50850"/>
    </source>
</evidence>
<feature type="transmembrane region" description="Helical" evidence="7">
    <location>
        <begin position="20"/>
        <end position="42"/>
    </location>
</feature>
<dbReference type="AlphaFoldDB" id="A0AAC8QI51"/>
<feature type="transmembrane region" description="Helical" evidence="7">
    <location>
        <begin position="318"/>
        <end position="340"/>
    </location>
</feature>
<gene>
    <name evidence="9" type="ORF">AA314_09161</name>
    <name evidence="10" type="ORF">ATI61_12320</name>
</gene>
<dbReference type="GO" id="GO:0022857">
    <property type="term" value="F:transmembrane transporter activity"/>
    <property type="evidence" value="ECO:0007669"/>
    <property type="project" value="InterPro"/>
</dbReference>
<evidence type="ECO:0000313" key="12">
    <source>
        <dbReference type="Proteomes" id="UP000256345"/>
    </source>
</evidence>
<proteinExistence type="predicted"/>
<evidence type="ECO:0000256" key="4">
    <source>
        <dbReference type="ARBA" id="ARBA00022692"/>
    </source>
</evidence>
<feature type="transmembrane region" description="Helical" evidence="7">
    <location>
        <begin position="294"/>
        <end position="312"/>
    </location>
</feature>
<dbReference type="KEGG" id="age:AA314_09161"/>
<keyword evidence="2" id="KW-0813">Transport</keyword>
<protein>
    <submittedName>
        <fullName evidence="10">MFS family arabinose efflux permease</fullName>
    </submittedName>
    <submittedName>
        <fullName evidence="9">Multidrug efflux transport protein</fullName>
    </submittedName>
</protein>
<feature type="transmembrane region" description="Helical" evidence="7">
    <location>
        <begin position="113"/>
        <end position="133"/>
    </location>
</feature>
<dbReference type="InterPro" id="IPR020846">
    <property type="entry name" value="MFS_dom"/>
</dbReference>
<dbReference type="CDD" id="cd06173">
    <property type="entry name" value="MFS_MefA_like"/>
    <property type="match status" value="1"/>
</dbReference>
<feature type="transmembrane region" description="Helical" evidence="7">
    <location>
        <begin position="85"/>
        <end position="106"/>
    </location>
</feature>
<feature type="transmembrane region" description="Helical" evidence="7">
    <location>
        <begin position="166"/>
        <end position="192"/>
    </location>
</feature>
<organism evidence="9 11">
    <name type="scientific">Archangium gephyra</name>
    <dbReference type="NCBI Taxonomy" id="48"/>
    <lineage>
        <taxon>Bacteria</taxon>
        <taxon>Pseudomonadati</taxon>
        <taxon>Myxococcota</taxon>
        <taxon>Myxococcia</taxon>
        <taxon>Myxococcales</taxon>
        <taxon>Cystobacterineae</taxon>
        <taxon>Archangiaceae</taxon>
        <taxon>Archangium</taxon>
    </lineage>
</organism>
<comment type="subcellular location">
    <subcellularLocation>
        <location evidence="1">Cell membrane</location>
        <topology evidence="1">Multi-pass membrane protein</topology>
    </subcellularLocation>
</comment>
<dbReference type="GO" id="GO:0005886">
    <property type="term" value="C:plasma membrane"/>
    <property type="evidence" value="ECO:0007669"/>
    <property type="project" value="UniProtKB-SubCell"/>
</dbReference>
<dbReference type="PROSITE" id="PS50850">
    <property type="entry name" value="MFS"/>
    <property type="match status" value="1"/>
</dbReference>
<dbReference type="SUPFAM" id="SSF103473">
    <property type="entry name" value="MFS general substrate transporter"/>
    <property type="match status" value="1"/>
</dbReference>
<dbReference type="Gene3D" id="1.20.1250.20">
    <property type="entry name" value="MFS general substrate transporter like domains"/>
    <property type="match status" value="2"/>
</dbReference>
<evidence type="ECO:0000256" key="7">
    <source>
        <dbReference type="SAM" id="Phobius"/>
    </source>
</evidence>
<dbReference type="PANTHER" id="PTHR23513">
    <property type="entry name" value="INTEGRAL MEMBRANE EFFLUX PROTEIN-RELATED"/>
    <property type="match status" value="1"/>
</dbReference>
<evidence type="ECO:0000256" key="1">
    <source>
        <dbReference type="ARBA" id="ARBA00004651"/>
    </source>
</evidence>
<dbReference type="InterPro" id="IPR010290">
    <property type="entry name" value="TM_effector"/>
</dbReference>
<feature type="transmembrane region" description="Helical" evidence="7">
    <location>
        <begin position="232"/>
        <end position="255"/>
    </location>
</feature>
<keyword evidence="6 7" id="KW-0472">Membrane</keyword>
<dbReference type="Proteomes" id="UP000256345">
    <property type="component" value="Unassembled WGS sequence"/>
</dbReference>
<dbReference type="RefSeq" id="WP_047860533.1">
    <property type="nucleotide sequence ID" value="NZ_CP011509.1"/>
</dbReference>
<feature type="domain" description="Major facilitator superfamily (MFS) profile" evidence="8">
    <location>
        <begin position="20"/>
        <end position="401"/>
    </location>
</feature>
<dbReference type="EMBL" id="CP011509">
    <property type="protein sequence ID" value="AKJ07535.1"/>
    <property type="molecule type" value="Genomic_DNA"/>
</dbReference>
<feature type="transmembrane region" description="Helical" evidence="7">
    <location>
        <begin position="261"/>
        <end position="282"/>
    </location>
</feature>
<evidence type="ECO:0000256" key="2">
    <source>
        <dbReference type="ARBA" id="ARBA00022448"/>
    </source>
</evidence>
<keyword evidence="12" id="KW-1185">Reference proteome</keyword>